<dbReference type="InterPro" id="IPR000792">
    <property type="entry name" value="Tscrpt_reg_LuxR_C"/>
</dbReference>
<protein>
    <submittedName>
        <fullName evidence="7">Response regulator transcription factor</fullName>
    </submittedName>
</protein>
<evidence type="ECO:0000313" key="8">
    <source>
        <dbReference type="Proteomes" id="UP001054846"/>
    </source>
</evidence>
<dbReference type="PANTHER" id="PTHR44688:SF25">
    <property type="entry name" value="HTH LUXR-TYPE DOMAIN-CONTAINING PROTEIN"/>
    <property type="match status" value="1"/>
</dbReference>
<dbReference type="PROSITE" id="PS50043">
    <property type="entry name" value="HTH_LUXR_2"/>
    <property type="match status" value="1"/>
</dbReference>
<keyword evidence="8" id="KW-1185">Reference proteome</keyword>
<keyword evidence="4" id="KW-0597">Phosphoprotein</keyword>
<dbReference type="EMBL" id="CP063845">
    <property type="protein sequence ID" value="UFP96935.1"/>
    <property type="molecule type" value="Genomic_DNA"/>
</dbReference>
<evidence type="ECO:0000256" key="3">
    <source>
        <dbReference type="ARBA" id="ARBA00023163"/>
    </source>
</evidence>
<dbReference type="InterPro" id="IPR001789">
    <property type="entry name" value="Sig_transdc_resp-reg_receiver"/>
</dbReference>
<dbReference type="PROSITE" id="PS00622">
    <property type="entry name" value="HTH_LUXR_1"/>
    <property type="match status" value="1"/>
</dbReference>
<evidence type="ECO:0000256" key="1">
    <source>
        <dbReference type="ARBA" id="ARBA00023015"/>
    </source>
</evidence>
<organism evidence="7 8">
    <name type="scientific">Gloeobacter morelensis MG652769</name>
    <dbReference type="NCBI Taxonomy" id="2781736"/>
    <lineage>
        <taxon>Bacteria</taxon>
        <taxon>Bacillati</taxon>
        <taxon>Cyanobacteriota</taxon>
        <taxon>Cyanophyceae</taxon>
        <taxon>Gloeobacterales</taxon>
        <taxon>Gloeobacteraceae</taxon>
        <taxon>Gloeobacter</taxon>
        <taxon>Gloeobacter morelensis</taxon>
    </lineage>
</organism>
<evidence type="ECO:0000256" key="2">
    <source>
        <dbReference type="ARBA" id="ARBA00023125"/>
    </source>
</evidence>
<proteinExistence type="predicted"/>
<dbReference type="SUPFAM" id="SSF46894">
    <property type="entry name" value="C-terminal effector domain of the bipartite response regulators"/>
    <property type="match status" value="1"/>
</dbReference>
<dbReference type="SUPFAM" id="SSF52172">
    <property type="entry name" value="CheY-like"/>
    <property type="match status" value="1"/>
</dbReference>
<dbReference type="InterPro" id="IPR011006">
    <property type="entry name" value="CheY-like_superfamily"/>
</dbReference>
<evidence type="ECO:0000259" key="6">
    <source>
        <dbReference type="PROSITE" id="PS50110"/>
    </source>
</evidence>
<reference evidence="7 8" key="1">
    <citation type="journal article" date="2021" name="Genome Biol. Evol.">
        <title>Complete Genome Sequencing of a Novel Gloeobacter Species from a Waterfall Cave in Mexico.</title>
        <authorList>
            <person name="Saw J.H."/>
            <person name="Cardona T."/>
            <person name="Montejano G."/>
        </authorList>
    </citation>
    <scope>NUCLEOTIDE SEQUENCE [LARGE SCALE GENOMIC DNA]</scope>
    <source>
        <strain evidence="7">MG652769</strain>
    </source>
</reference>
<dbReference type="PROSITE" id="PS50110">
    <property type="entry name" value="RESPONSE_REGULATORY"/>
    <property type="match status" value="1"/>
</dbReference>
<dbReference type="PANTHER" id="PTHR44688">
    <property type="entry name" value="DNA-BINDING TRANSCRIPTIONAL ACTIVATOR DEVR_DOSR"/>
    <property type="match status" value="1"/>
</dbReference>
<evidence type="ECO:0000313" key="7">
    <source>
        <dbReference type="EMBL" id="UFP96935.1"/>
    </source>
</evidence>
<feature type="domain" description="HTH luxR-type" evidence="5">
    <location>
        <begin position="152"/>
        <end position="217"/>
    </location>
</feature>
<dbReference type="SMART" id="SM00421">
    <property type="entry name" value="HTH_LUXR"/>
    <property type="match status" value="1"/>
</dbReference>
<name>A0ABY3PT63_9CYAN</name>
<keyword evidence="3" id="KW-0804">Transcription</keyword>
<evidence type="ECO:0000259" key="5">
    <source>
        <dbReference type="PROSITE" id="PS50043"/>
    </source>
</evidence>
<dbReference type="CDD" id="cd06170">
    <property type="entry name" value="LuxR_C_like"/>
    <property type="match status" value="1"/>
</dbReference>
<keyword evidence="2" id="KW-0238">DNA-binding</keyword>
<keyword evidence="1" id="KW-0805">Transcription regulation</keyword>
<sequence>MIRVAVAADAAVVRAGLAALVAASPDLTVVGHSVSLAELPQLLEELQPEVVLVDLEDGIDDAVLDWLPGPVPSLIEGEGVPAVPLVLLTEETAASWLAEVLRSGVRALLPRTATAAEITAAITAAAGALVAIHPDLLGAMLSALPGQPRAPTEVPLQSLTPREVEVLSMLAEGLGNKTIARRLQISEHTVKFHIGSIFSKLGAASRTEAVTLGVRRGLIML</sequence>
<evidence type="ECO:0000256" key="4">
    <source>
        <dbReference type="PROSITE-ProRule" id="PRU00169"/>
    </source>
</evidence>
<feature type="modified residue" description="4-aspartylphosphate" evidence="4">
    <location>
        <position position="54"/>
    </location>
</feature>
<dbReference type="Pfam" id="PF00196">
    <property type="entry name" value="GerE"/>
    <property type="match status" value="1"/>
</dbReference>
<dbReference type="PRINTS" id="PR00038">
    <property type="entry name" value="HTHLUXR"/>
</dbReference>
<feature type="domain" description="Response regulatory" evidence="6">
    <location>
        <begin position="3"/>
        <end position="126"/>
    </location>
</feature>
<gene>
    <name evidence="7" type="ORF">ISF26_07285</name>
</gene>
<dbReference type="Proteomes" id="UP001054846">
    <property type="component" value="Chromosome"/>
</dbReference>
<accession>A0ABY3PT63</accession>
<dbReference type="Gene3D" id="3.40.50.2300">
    <property type="match status" value="1"/>
</dbReference>
<dbReference type="InterPro" id="IPR016032">
    <property type="entry name" value="Sig_transdc_resp-reg_C-effctor"/>
</dbReference>